<dbReference type="EMBL" id="CP023328">
    <property type="protein sequence ID" value="ATY67174.1"/>
    <property type="molecule type" value="Genomic_DNA"/>
</dbReference>
<protein>
    <submittedName>
        <fullName evidence="3">Membrane attack complex component perforin</fullName>
    </submittedName>
</protein>
<dbReference type="VEuPathDB" id="FungiDB:CCM_09336"/>
<name>A0A2H4SVP1_CORMI</name>
<reference evidence="3 4" key="1">
    <citation type="journal article" date="2017" name="BMC Genomics">
        <title>Chromosome level assembly and secondary metabolite potential of the parasitic fungus Cordyceps militaris.</title>
        <authorList>
            <person name="Kramer G.J."/>
            <person name="Nodwell J.R."/>
        </authorList>
    </citation>
    <scope>NUCLEOTIDE SEQUENCE [LARGE SCALE GENOMIC DNA]</scope>
    <source>
        <strain evidence="3 4">ATCC 34164</strain>
    </source>
</reference>
<dbReference type="Pfam" id="PF01823">
    <property type="entry name" value="MACPF"/>
    <property type="match status" value="1"/>
</dbReference>
<evidence type="ECO:0000313" key="3">
    <source>
        <dbReference type="EMBL" id="ATY67174.1"/>
    </source>
</evidence>
<organism evidence="3 4">
    <name type="scientific">Cordyceps militaris</name>
    <name type="common">Caterpillar fungus</name>
    <name type="synonym">Clavaria militaris</name>
    <dbReference type="NCBI Taxonomy" id="73501"/>
    <lineage>
        <taxon>Eukaryota</taxon>
        <taxon>Fungi</taxon>
        <taxon>Dikarya</taxon>
        <taxon>Ascomycota</taxon>
        <taxon>Pezizomycotina</taxon>
        <taxon>Sordariomycetes</taxon>
        <taxon>Hypocreomycetidae</taxon>
        <taxon>Hypocreales</taxon>
        <taxon>Cordycipitaceae</taxon>
        <taxon>Cordyceps</taxon>
    </lineage>
</organism>
<evidence type="ECO:0000313" key="4">
    <source>
        <dbReference type="Proteomes" id="UP000323067"/>
    </source>
</evidence>
<dbReference type="Proteomes" id="UP000323067">
    <property type="component" value="Chromosome i"/>
</dbReference>
<feature type="compositionally biased region" description="Pro residues" evidence="1">
    <location>
        <begin position="692"/>
        <end position="702"/>
    </location>
</feature>
<accession>A0A2H4SVP1</accession>
<feature type="domain" description="MACPF" evidence="2">
    <location>
        <begin position="341"/>
        <end position="537"/>
    </location>
</feature>
<evidence type="ECO:0000259" key="2">
    <source>
        <dbReference type="Pfam" id="PF01823"/>
    </source>
</evidence>
<dbReference type="VEuPathDB" id="FungiDB:A9K55_000270"/>
<evidence type="ECO:0000256" key="1">
    <source>
        <dbReference type="SAM" id="MobiDB-lite"/>
    </source>
</evidence>
<dbReference type="OrthoDB" id="2562973at2759"/>
<proteinExistence type="predicted"/>
<dbReference type="AlphaFoldDB" id="A0A2H4SVP1"/>
<feature type="region of interest" description="Disordered" evidence="1">
    <location>
        <begin position="686"/>
        <end position="705"/>
    </location>
</feature>
<dbReference type="InterPro" id="IPR020864">
    <property type="entry name" value="MACPF"/>
</dbReference>
<gene>
    <name evidence="3" type="ORF">A9K55_000270</name>
</gene>
<sequence length="975" mass="107248">MFHVNPTTEALQFRSAIRSFWVMPSRGAIMGVCKASPLLPLFLSTSFDTPENRDSSSTAIMMFINVSLYDKITEAAKDLSLASIEKEFKSLGQLRQLLIDHKSLSSKEQRYPFCNHKGAKVNDSMTWEEYKGVRGSNEGSTEKAEPIFLLKQSTAGHLDDSTKDFLNNKLDTALKREKQTDADRTEIKELVSTYVAGNYTAMSSGKVSYPADMTDKEWDDVFRTNSILSGSRIIMKAVGGDDKPVSVHINRVPRAAFALKERKRVIYKVDEEGGITTTTRPSKIPDFIVADDSNVNVFETQSRLEQSLAQSAFSQTDVQASAGGGAAGFSAAVTASMSKQDQEAWKTSAKQTDQHLNISYDFPRVVLYLNKDNLELSEDCKDGLNRLKPAANEQVDTQKVIDFFETFGHFIPTRVELGGRLFSSEKLQSTDAAEVRSKSEALKVAAGVSFSSPYVQASINASHETGKDNSSGSTTSSLTKTICWEASGGDTLLCNNPPAWCASVGSHYNWRVMKQHDVIPLVKLIYDLMDDDLKSSPIHQAFEQILNPAITYETQELEATSGSNGEVDHASTEAGTQEQYAAIPIARVASLDTPLPPIPSPQPPSREVAVQVAAAPQGMTESTANEQNAATLIPRVTSLDPTSLPPVPSPQPPSREVAVQVAAAPQGMTESTANEQNAATLIPRVTSLDPTSLPPVPSPQPPSGEEAVKVAAAPQGMFESTAKFYLKLKSTSGPESYLWIDWERYWPEGNGPPQILDRPRPHDAVHALQEVADQIHEEREKYPEDYRRARNAWATKMGYDNGASYIDRWFLNHLEGEYARMGIVPKPPATTPNHLKWRFLPFKTQVSTLPTDIHKLQYNVPYELFMDGRTPVGGNYYQICASGIAPGFHQSTYLYWGYSGVNNAYFWPFSTRFVFRKAGDVNAKGAVGNKDEVHLNVITQDGKSSVGDVGKILSHSVGAKLGGYVPRCSFIVEYE</sequence>